<dbReference type="AlphaFoldDB" id="U5XFV4"/>
<evidence type="ECO:0000313" key="4">
    <source>
        <dbReference type="EMBL" id="AGZ60267.1"/>
    </source>
</evidence>
<dbReference type="EMBL" id="KF362123">
    <property type="protein sequence ID" value="AGZ60267.1"/>
    <property type="molecule type" value="mRNA"/>
</dbReference>
<dbReference type="InterPro" id="IPR043519">
    <property type="entry name" value="NT_sf"/>
</dbReference>
<dbReference type="SUPFAM" id="SSF81631">
    <property type="entry name" value="PAP/OAS1 substrate-binding domain"/>
    <property type="match status" value="1"/>
</dbReference>
<feature type="domain" description="2'-5'-oligoadenylate synthetase 1" evidence="3">
    <location>
        <begin position="120"/>
        <end position="258"/>
    </location>
</feature>
<dbReference type="GO" id="GO:0003725">
    <property type="term" value="F:double-stranded RNA binding"/>
    <property type="evidence" value="ECO:0007669"/>
    <property type="project" value="TreeGrafter"/>
</dbReference>
<feature type="domain" description="Polymerase nucleotidyl transferase" evidence="2">
    <location>
        <begin position="30"/>
        <end position="90"/>
    </location>
</feature>
<comment type="similarity">
    <text evidence="1">Belongs to the 2-5A synthase family.</text>
</comment>
<dbReference type="GO" id="GO:0016020">
    <property type="term" value="C:membrane"/>
    <property type="evidence" value="ECO:0007669"/>
    <property type="project" value="TreeGrafter"/>
</dbReference>
<dbReference type="PROSITE" id="PS50152">
    <property type="entry name" value="25A_SYNTH_3"/>
    <property type="match status" value="1"/>
</dbReference>
<organism evidence="4">
    <name type="scientific">Tedania ignis</name>
    <name type="common">Fire sponge</name>
    <name type="synonym">Thalysias ignis</name>
    <dbReference type="NCBI Taxonomy" id="278976"/>
    <lineage>
        <taxon>Eukaryota</taxon>
        <taxon>Metazoa</taxon>
        <taxon>Porifera</taxon>
        <taxon>Demospongiae</taxon>
        <taxon>Heteroscleromorpha</taxon>
        <taxon>Poecilosclerida</taxon>
        <taxon>Tedaniidae</taxon>
        <taxon>Tedania</taxon>
    </lineage>
</organism>
<dbReference type="BRENDA" id="2.7.7.84">
    <property type="organism ID" value="14817"/>
</dbReference>
<dbReference type="Gene3D" id="3.30.460.10">
    <property type="entry name" value="Beta Polymerase, domain 2"/>
    <property type="match status" value="1"/>
</dbReference>
<dbReference type="Gene3D" id="1.10.1410.20">
    <property type="entry name" value="2'-5'-oligoadenylate synthetase 1, domain 2"/>
    <property type="match status" value="1"/>
</dbReference>
<accession>U5XFV4</accession>
<protein>
    <submittedName>
        <fullName evidence="4">2',5'-oligoadenylate synthetase</fullName>
    </submittedName>
</protein>
<dbReference type="Pfam" id="PF10421">
    <property type="entry name" value="OAS1_C"/>
    <property type="match status" value="1"/>
</dbReference>
<evidence type="ECO:0000256" key="1">
    <source>
        <dbReference type="ARBA" id="ARBA00009526"/>
    </source>
</evidence>
<reference evidence="4" key="1">
    <citation type="journal article" date="2014" name="Biochimie">
        <title>Enzymatically active 2',5'-oligoadenylate synthetases are widely distributed among Metazoa, including protostome lineage.</title>
        <authorList>
            <person name="Pari M."/>
            <person name="Kuusksalu A."/>
            <person name="Lopp A."/>
            <person name="Kjaer K.H."/>
            <person name="Justesen J."/>
            <person name="Kelve M."/>
        </authorList>
    </citation>
    <scope>NUCLEOTIDE SEQUENCE</scope>
</reference>
<name>U5XFV4_TEDIG</name>
<dbReference type="PANTHER" id="PTHR11258:SF11">
    <property type="entry name" value="C2H2-TYPE DOMAIN-CONTAINING PROTEIN"/>
    <property type="match status" value="1"/>
</dbReference>
<dbReference type="InterPro" id="IPR002934">
    <property type="entry name" value="Polymerase_NTP_transf_dom"/>
</dbReference>
<sequence length="299" mass="34723">MASPLIPEANQAVYTIVRTLQDGRPEGLVVDEVIKGGSMGHGTTVPGDYDIDIVIYSRSVDPQELARNGPRRWLKIFAEHLEERNPGKLWDKEYLPHAFRFNFERKIKVDMLISPFWQRSSDLYRFLQERLSARERFNFSMSASKWQVDFFKDQPNQVKEFIRRAKAWRNKKWAGQAGKPKSYLLSVIVLRAYERAKGKGDTYIAWNTTAEVKTIVHRHQSADIYWEEYYRKQDYPSLFPQYTPRIVDPANPSNNLHETGISGPSNTKANDYGEGGGRWDNFVRFVDSLDLTKSVDEIH</sequence>
<dbReference type="InterPro" id="IPR018952">
    <property type="entry name" value="2-5-oligoAdlate_synth_1_dom2/C"/>
</dbReference>
<proteinExistence type="evidence at transcript level"/>
<dbReference type="Pfam" id="PF01909">
    <property type="entry name" value="NTP_transf_2"/>
    <property type="match status" value="1"/>
</dbReference>
<evidence type="ECO:0000259" key="2">
    <source>
        <dbReference type="Pfam" id="PF01909"/>
    </source>
</evidence>
<dbReference type="PANTHER" id="PTHR11258">
    <property type="entry name" value="2-5 OLIGOADENYLATE SYNTHETASE"/>
    <property type="match status" value="1"/>
</dbReference>
<dbReference type="GO" id="GO:0005829">
    <property type="term" value="C:cytosol"/>
    <property type="evidence" value="ECO:0007669"/>
    <property type="project" value="TreeGrafter"/>
</dbReference>
<dbReference type="SUPFAM" id="SSF81301">
    <property type="entry name" value="Nucleotidyltransferase"/>
    <property type="match status" value="1"/>
</dbReference>
<dbReference type="GO" id="GO:0005654">
    <property type="term" value="C:nucleoplasm"/>
    <property type="evidence" value="ECO:0007669"/>
    <property type="project" value="TreeGrafter"/>
</dbReference>
<evidence type="ECO:0000259" key="3">
    <source>
        <dbReference type="Pfam" id="PF10421"/>
    </source>
</evidence>
<dbReference type="GO" id="GO:0001730">
    <property type="term" value="F:2'-5'-oligoadenylate synthetase activity"/>
    <property type="evidence" value="ECO:0007669"/>
    <property type="project" value="TreeGrafter"/>
</dbReference>